<gene>
    <name evidence="3" type="ORF">DEO72_LG9g605</name>
    <name evidence="4" type="ORF">DEO72_LG9g606</name>
</gene>
<feature type="compositionally biased region" description="Pro residues" evidence="1">
    <location>
        <begin position="131"/>
        <end position="144"/>
    </location>
</feature>
<evidence type="ECO:0008006" key="6">
    <source>
        <dbReference type="Google" id="ProtNLM"/>
    </source>
</evidence>
<keyword evidence="5" id="KW-1185">Reference proteome</keyword>
<name>A0A4D6MY58_VIGUN</name>
<organism evidence="3 5">
    <name type="scientific">Vigna unguiculata</name>
    <name type="common">Cowpea</name>
    <dbReference type="NCBI Taxonomy" id="3917"/>
    <lineage>
        <taxon>Eukaryota</taxon>
        <taxon>Viridiplantae</taxon>
        <taxon>Streptophyta</taxon>
        <taxon>Embryophyta</taxon>
        <taxon>Tracheophyta</taxon>
        <taxon>Spermatophyta</taxon>
        <taxon>Magnoliopsida</taxon>
        <taxon>eudicotyledons</taxon>
        <taxon>Gunneridae</taxon>
        <taxon>Pentapetalae</taxon>
        <taxon>rosids</taxon>
        <taxon>fabids</taxon>
        <taxon>Fabales</taxon>
        <taxon>Fabaceae</taxon>
        <taxon>Papilionoideae</taxon>
        <taxon>50 kb inversion clade</taxon>
        <taxon>NPAAA clade</taxon>
        <taxon>indigoferoid/millettioid clade</taxon>
        <taxon>Phaseoleae</taxon>
        <taxon>Vigna</taxon>
    </lineage>
</organism>
<accession>A0A4D6MY58</accession>
<evidence type="ECO:0000256" key="2">
    <source>
        <dbReference type="SAM" id="SignalP"/>
    </source>
</evidence>
<feature type="signal peptide" evidence="2">
    <location>
        <begin position="1"/>
        <end position="22"/>
    </location>
</feature>
<feature type="region of interest" description="Disordered" evidence="1">
    <location>
        <begin position="128"/>
        <end position="152"/>
    </location>
</feature>
<dbReference type="AlphaFoldDB" id="A0A4D6MY58"/>
<dbReference type="EMBL" id="CP039353">
    <property type="protein sequence ID" value="QCE05601.1"/>
    <property type="molecule type" value="Genomic_DNA"/>
</dbReference>
<dbReference type="Proteomes" id="UP000501690">
    <property type="component" value="Linkage Group LG9"/>
</dbReference>
<sequence>MATTLIPFLLLIVVSNIVITNATFELNEANNVVIDSAQQRLISNIKNKRFHVLPKGPVPPSGPSHGCTPPCIPSNVVNNIKSKGFHVLPKGPPHHSGPSSPCAHPPCGGTVAHKNVVSDIKSQQFHVLPKGPVPPSGPSPPCTHPPCGNKVN</sequence>
<evidence type="ECO:0000256" key="1">
    <source>
        <dbReference type="SAM" id="MobiDB-lite"/>
    </source>
</evidence>
<keyword evidence="2" id="KW-0732">Signal</keyword>
<feature type="chain" id="PRO_5044606166" description="Transmembrane protein" evidence="2">
    <location>
        <begin position="23"/>
        <end position="152"/>
    </location>
</feature>
<evidence type="ECO:0000313" key="4">
    <source>
        <dbReference type="EMBL" id="QCE05602.1"/>
    </source>
</evidence>
<protein>
    <recommendedName>
        <fullName evidence="6">Transmembrane protein</fullName>
    </recommendedName>
</protein>
<dbReference type="EMBL" id="CP039353">
    <property type="protein sequence ID" value="QCE05602.1"/>
    <property type="molecule type" value="Genomic_DNA"/>
</dbReference>
<evidence type="ECO:0000313" key="3">
    <source>
        <dbReference type="EMBL" id="QCE05601.1"/>
    </source>
</evidence>
<proteinExistence type="predicted"/>
<evidence type="ECO:0000313" key="5">
    <source>
        <dbReference type="Proteomes" id="UP000501690"/>
    </source>
</evidence>
<reference evidence="3 5" key="1">
    <citation type="submission" date="2019-04" db="EMBL/GenBank/DDBJ databases">
        <title>An improved genome assembly and genetic linkage map for asparagus bean, Vigna unguiculata ssp. sesquipedialis.</title>
        <authorList>
            <person name="Xia Q."/>
            <person name="Zhang R."/>
            <person name="Dong Y."/>
        </authorList>
    </citation>
    <scope>NUCLEOTIDE SEQUENCE [LARGE SCALE GENOMIC DNA]</scope>
    <source>
        <tissue evidence="3">Leaf</tissue>
    </source>
</reference>